<evidence type="ECO:0000313" key="3">
    <source>
        <dbReference type="Proteomes" id="UP000800200"/>
    </source>
</evidence>
<keyword evidence="3" id="KW-1185">Reference proteome</keyword>
<gene>
    <name evidence="2" type="ORF">K469DRAFT_683798</name>
</gene>
<evidence type="ECO:0000256" key="1">
    <source>
        <dbReference type="SAM" id="MobiDB-lite"/>
    </source>
</evidence>
<feature type="region of interest" description="Disordered" evidence="1">
    <location>
        <begin position="173"/>
        <end position="195"/>
    </location>
</feature>
<accession>A0A6A6EC27</accession>
<organism evidence="2 3">
    <name type="scientific">Zopfia rhizophila CBS 207.26</name>
    <dbReference type="NCBI Taxonomy" id="1314779"/>
    <lineage>
        <taxon>Eukaryota</taxon>
        <taxon>Fungi</taxon>
        <taxon>Dikarya</taxon>
        <taxon>Ascomycota</taxon>
        <taxon>Pezizomycotina</taxon>
        <taxon>Dothideomycetes</taxon>
        <taxon>Dothideomycetes incertae sedis</taxon>
        <taxon>Zopfiaceae</taxon>
        <taxon>Zopfia</taxon>
    </lineage>
</organism>
<name>A0A6A6EC27_9PEZI</name>
<dbReference type="EMBL" id="ML994621">
    <property type="protein sequence ID" value="KAF2189411.1"/>
    <property type="molecule type" value="Genomic_DNA"/>
</dbReference>
<sequence>MASNTVPRKLHSRLRKHLTPAAAIQAKKESNQQQYLQQCQPQEPADFITYKPQLHADVPTETPPKISLRTSVDVLIPQENRTRPYNNPQTPRSNHALPAEPHTTNKSAEIARQIRQIQADEQESNIEQDKHKAAISQQLDKIDTRTAEILLGMRFGRRTEDTSIGNITESTNRKEVLGTLQGQSIESSKAAGKED</sequence>
<dbReference type="AlphaFoldDB" id="A0A6A6EC27"/>
<feature type="compositionally biased region" description="Polar residues" evidence="1">
    <location>
        <begin position="83"/>
        <end position="93"/>
    </location>
</feature>
<protein>
    <submittedName>
        <fullName evidence="2">Uncharacterized protein</fullName>
    </submittedName>
</protein>
<evidence type="ECO:0000313" key="2">
    <source>
        <dbReference type="EMBL" id="KAF2189411.1"/>
    </source>
</evidence>
<proteinExistence type="predicted"/>
<dbReference type="OrthoDB" id="3560445at2759"/>
<dbReference type="Proteomes" id="UP000800200">
    <property type="component" value="Unassembled WGS sequence"/>
</dbReference>
<reference evidence="2" key="1">
    <citation type="journal article" date="2020" name="Stud. Mycol.">
        <title>101 Dothideomycetes genomes: a test case for predicting lifestyles and emergence of pathogens.</title>
        <authorList>
            <person name="Haridas S."/>
            <person name="Albert R."/>
            <person name="Binder M."/>
            <person name="Bloem J."/>
            <person name="Labutti K."/>
            <person name="Salamov A."/>
            <person name="Andreopoulos B."/>
            <person name="Baker S."/>
            <person name="Barry K."/>
            <person name="Bills G."/>
            <person name="Bluhm B."/>
            <person name="Cannon C."/>
            <person name="Castanera R."/>
            <person name="Culley D."/>
            <person name="Daum C."/>
            <person name="Ezra D."/>
            <person name="Gonzalez J."/>
            <person name="Henrissat B."/>
            <person name="Kuo A."/>
            <person name="Liang C."/>
            <person name="Lipzen A."/>
            <person name="Lutzoni F."/>
            <person name="Magnuson J."/>
            <person name="Mondo S."/>
            <person name="Nolan M."/>
            <person name="Ohm R."/>
            <person name="Pangilinan J."/>
            <person name="Park H.-J."/>
            <person name="Ramirez L."/>
            <person name="Alfaro M."/>
            <person name="Sun H."/>
            <person name="Tritt A."/>
            <person name="Yoshinaga Y."/>
            <person name="Zwiers L.-H."/>
            <person name="Turgeon B."/>
            <person name="Goodwin S."/>
            <person name="Spatafora J."/>
            <person name="Crous P."/>
            <person name="Grigoriev I."/>
        </authorList>
    </citation>
    <scope>NUCLEOTIDE SEQUENCE</scope>
    <source>
        <strain evidence="2">CBS 207.26</strain>
    </source>
</reference>
<feature type="region of interest" description="Disordered" evidence="1">
    <location>
        <begin position="80"/>
        <end position="102"/>
    </location>
</feature>